<feature type="transmembrane region" description="Helical" evidence="1">
    <location>
        <begin position="57"/>
        <end position="81"/>
    </location>
</feature>
<name>G9YQR5_FLAPL</name>
<gene>
    <name evidence="2" type="ORF">HMPREF0372_01858</name>
</gene>
<comment type="caution">
    <text evidence="2">The sequence shown here is derived from an EMBL/GenBank/DDBJ whole genome shotgun (WGS) entry which is preliminary data.</text>
</comment>
<dbReference type="HOGENOM" id="CLU_1061238_0_0_9"/>
<accession>G9YQR5</accession>
<dbReference type="InterPro" id="IPR021560">
    <property type="entry name" value="DUF3021"/>
</dbReference>
<feature type="transmembrane region" description="Helical" evidence="1">
    <location>
        <begin position="195"/>
        <end position="213"/>
    </location>
</feature>
<keyword evidence="1" id="KW-1133">Transmembrane helix</keyword>
<proteinExistence type="predicted"/>
<keyword evidence="1" id="KW-0472">Membrane</keyword>
<protein>
    <submittedName>
        <fullName evidence="2">Uncharacterized protein</fullName>
    </submittedName>
</protein>
<dbReference type="AlphaFoldDB" id="G9YQR5"/>
<dbReference type="PATRIC" id="fig|411475.3.peg.1609"/>
<feature type="transmembrane region" description="Helical" evidence="1">
    <location>
        <begin position="163"/>
        <end position="183"/>
    </location>
</feature>
<keyword evidence="1" id="KW-0812">Transmembrane</keyword>
<feature type="transmembrane region" description="Helical" evidence="1">
    <location>
        <begin position="220"/>
        <end position="237"/>
    </location>
</feature>
<feature type="transmembrane region" description="Helical" evidence="1">
    <location>
        <begin position="249"/>
        <end position="267"/>
    </location>
</feature>
<dbReference type="STRING" id="292800.A4U99_14750"/>
<dbReference type="RefSeq" id="WP_007490661.1">
    <property type="nucleotide sequence ID" value="NZ_JH417738.1"/>
</dbReference>
<dbReference type="GeneID" id="63974339"/>
<dbReference type="Proteomes" id="UP000004459">
    <property type="component" value="Unassembled WGS sequence"/>
</dbReference>
<feature type="transmembrane region" description="Helical" evidence="1">
    <location>
        <begin position="93"/>
        <end position="113"/>
    </location>
</feature>
<dbReference type="Pfam" id="PF11457">
    <property type="entry name" value="DUF3021"/>
    <property type="match status" value="1"/>
</dbReference>
<feature type="transmembrane region" description="Helical" evidence="1">
    <location>
        <begin position="12"/>
        <end position="37"/>
    </location>
</feature>
<dbReference type="EMBL" id="AGCK01000140">
    <property type="protein sequence ID" value="EHM50943.1"/>
    <property type="molecule type" value="Genomic_DNA"/>
</dbReference>
<reference evidence="2 3" key="1">
    <citation type="submission" date="2011-08" db="EMBL/GenBank/DDBJ databases">
        <authorList>
            <person name="Weinstock G."/>
            <person name="Sodergren E."/>
            <person name="Clifton S."/>
            <person name="Fulton L."/>
            <person name="Fulton B."/>
            <person name="Courtney L."/>
            <person name="Fronick C."/>
            <person name="Harrison M."/>
            <person name="Strong C."/>
            <person name="Farmer C."/>
            <person name="Delahaunty K."/>
            <person name="Markovic C."/>
            <person name="Hall O."/>
            <person name="Minx P."/>
            <person name="Tomlinson C."/>
            <person name="Mitreva M."/>
            <person name="Hou S."/>
            <person name="Chen J."/>
            <person name="Wollam A."/>
            <person name="Pepin K.H."/>
            <person name="Johnson M."/>
            <person name="Bhonagiri V."/>
            <person name="Zhang X."/>
            <person name="Suruliraj S."/>
            <person name="Warren W."/>
            <person name="Chinwalla A."/>
            <person name="Mardis E.R."/>
            <person name="Wilson R.K."/>
        </authorList>
    </citation>
    <scope>NUCLEOTIDE SEQUENCE [LARGE SCALE GENOMIC DNA]</scope>
    <source>
        <strain evidence="2 3">ATCC 29863</strain>
    </source>
</reference>
<sequence>MLFDDKRRALRRALAGALLGMAGGGLAAWGIGSLFIGSPSALVLELLNCGFPRGLEGLGIALSFALYALFGAEVGVATLPFAGDGPALVGRTLAHFALTAATVGLWAGLNFGVRETAAFLVSLALVYLLVWLGRWVGWYAEVSAIRERLGLAPGPSLFHWRETLPYVPFAALLCLLLPFVLRLCDAGDVPVLSGLLYPYLLLPVGTFCSALSLGKRQGFCPLYPVVCAGFLLCFALLARLVSNVADADMFPVAFAAALAGNLAGAALRRRGGAGE</sequence>
<evidence type="ECO:0000313" key="2">
    <source>
        <dbReference type="EMBL" id="EHM50943.1"/>
    </source>
</evidence>
<organism evidence="2 3">
    <name type="scientific">Flavonifractor plautii ATCC 29863</name>
    <dbReference type="NCBI Taxonomy" id="411475"/>
    <lineage>
        <taxon>Bacteria</taxon>
        <taxon>Bacillati</taxon>
        <taxon>Bacillota</taxon>
        <taxon>Clostridia</taxon>
        <taxon>Eubacteriales</taxon>
        <taxon>Oscillospiraceae</taxon>
        <taxon>Flavonifractor</taxon>
    </lineage>
</organism>
<evidence type="ECO:0000313" key="3">
    <source>
        <dbReference type="Proteomes" id="UP000004459"/>
    </source>
</evidence>
<feature type="transmembrane region" description="Helical" evidence="1">
    <location>
        <begin position="119"/>
        <end position="142"/>
    </location>
</feature>
<evidence type="ECO:0000256" key="1">
    <source>
        <dbReference type="SAM" id="Phobius"/>
    </source>
</evidence>